<evidence type="ECO:0000313" key="1">
    <source>
        <dbReference type="EMBL" id="KAG0487387.1"/>
    </source>
</evidence>
<protein>
    <submittedName>
        <fullName evidence="1">Uncharacterized protein</fullName>
    </submittedName>
</protein>
<reference evidence="1 2" key="1">
    <citation type="journal article" date="2020" name="Nat. Food">
        <title>A phased Vanilla planifolia genome enables genetic improvement of flavour and production.</title>
        <authorList>
            <person name="Hasing T."/>
            <person name="Tang H."/>
            <person name="Brym M."/>
            <person name="Khazi F."/>
            <person name="Huang T."/>
            <person name="Chambers A.H."/>
        </authorList>
    </citation>
    <scope>NUCLEOTIDE SEQUENCE [LARGE SCALE GENOMIC DNA]</scope>
    <source>
        <tissue evidence="1">Leaf</tissue>
    </source>
</reference>
<dbReference type="EMBL" id="JADCNM010000004">
    <property type="protein sequence ID" value="KAG0487387.1"/>
    <property type="molecule type" value="Genomic_DNA"/>
</dbReference>
<gene>
    <name evidence="1" type="ORF">HPP92_009482</name>
</gene>
<accession>A0A835V6N5</accession>
<dbReference type="AlphaFoldDB" id="A0A835V6N5"/>
<comment type="caution">
    <text evidence="1">The sequence shown here is derived from an EMBL/GenBank/DDBJ whole genome shotgun (WGS) entry which is preliminary data.</text>
</comment>
<organism evidence="1 2">
    <name type="scientific">Vanilla planifolia</name>
    <name type="common">Vanilla</name>
    <dbReference type="NCBI Taxonomy" id="51239"/>
    <lineage>
        <taxon>Eukaryota</taxon>
        <taxon>Viridiplantae</taxon>
        <taxon>Streptophyta</taxon>
        <taxon>Embryophyta</taxon>
        <taxon>Tracheophyta</taxon>
        <taxon>Spermatophyta</taxon>
        <taxon>Magnoliopsida</taxon>
        <taxon>Liliopsida</taxon>
        <taxon>Asparagales</taxon>
        <taxon>Orchidaceae</taxon>
        <taxon>Vanilloideae</taxon>
        <taxon>Vanilleae</taxon>
        <taxon>Vanilla</taxon>
    </lineage>
</organism>
<dbReference type="Proteomes" id="UP000639772">
    <property type="component" value="Unassembled WGS sequence"/>
</dbReference>
<name>A0A835V6N5_VANPL</name>
<sequence>MYFIAKWQSPHIRRFFTTLIKLPPPLLINPKATANFSLKPERQLLPSSSSKSCITESVCGAAHLLILETNSPDNGRSPPSHPHSERYATWSTSTKLYPICFLQPLEIITSLVFSTRSIFPAVAYVREQNMVAGVLRFELQRQIDLGREGEMLVHLASAEQCRQTAAPGSREFGPL</sequence>
<proteinExistence type="predicted"/>
<evidence type="ECO:0000313" key="2">
    <source>
        <dbReference type="Proteomes" id="UP000639772"/>
    </source>
</evidence>